<dbReference type="Proteomes" id="UP000509302">
    <property type="component" value="Chromosome"/>
</dbReference>
<dbReference type="InterPro" id="IPR014782">
    <property type="entry name" value="Peptidase_M1_dom"/>
</dbReference>
<dbReference type="EMBL" id="CP058595">
    <property type="protein sequence ID" value="QLG46872.1"/>
    <property type="molecule type" value="Genomic_DNA"/>
</dbReference>
<dbReference type="GO" id="GO:0016020">
    <property type="term" value="C:membrane"/>
    <property type="evidence" value="ECO:0007669"/>
    <property type="project" value="TreeGrafter"/>
</dbReference>
<evidence type="ECO:0000256" key="3">
    <source>
        <dbReference type="ARBA" id="ARBA00010136"/>
    </source>
</evidence>
<evidence type="ECO:0000313" key="15">
    <source>
        <dbReference type="EMBL" id="QLG46872.1"/>
    </source>
</evidence>
<dbReference type="CDD" id="cd09603">
    <property type="entry name" value="M1_APN_like"/>
    <property type="match status" value="1"/>
</dbReference>
<comment type="similarity">
    <text evidence="3">Belongs to the peptidase M1 family.</text>
</comment>
<keyword evidence="16" id="KW-1185">Reference proteome</keyword>
<dbReference type="Pfam" id="PF01433">
    <property type="entry name" value="Peptidase_M1"/>
    <property type="match status" value="1"/>
</dbReference>
<feature type="chain" id="PRO_5028892740" description="Aminopeptidase N" evidence="12">
    <location>
        <begin position="20"/>
        <end position="701"/>
    </location>
</feature>
<sequence>MSKLLIFLFLMGWSVHAQHQDKVDFINAQVEISPLPAERKIYGTVQYRFDVLEKVDSVFFDAKNINVILVKLDSKKISFKNDGKRISIHKKFKKDRTYTVSLQYSCIPKQTVYFLGWDDTIAGNEQIWTQGQGKYTSHWLPSFDDMREKVEFDLKITFKSDYEVIANGNLVNNGLWLNSVNENEWIYDMQKPMSSYLLAFAVGEYDKQVLKSKSGIPIENYFYPGDSLRVEPTYRYTKQIFDFLETEIGVPYPWQNYKQVPVHDFLYAGMENTTATIFSDGYVIDSTAFVDKNYVNVNAHELAHQWFGNLVTEKDGDHHWLHEGFATYYAYLAEKEIFGNDHFYWKLYKSAVQLKNEAEKGNGQRLTDPKASSLIFYEKGALALFMLRDLIGEANFKTGIKNYLKKHQFDSVAILDFLVEMEQTSGISLSDYKNEWLENTGLPFENIKTVLGKSSESLRTLFEMENEFEGLQSDDLDYGYYWDKTNSVHLKKYIVEQHHNILPDSVLNSTFASDTIPIRQALATSLFGMSRTRPLTDTLRLQFETLLNDKSYVTIENALVKLWMNFPGNRVDYLNRTKGCIGLPNKNIRLLWLALAILTDDFETKKTQDYFLELSGYTASKHSWETRMTAFSYLKDAAGLNDTALLNLLQSSGHHSWQFKKFTRNLLDELLKDDDYTLRIEKLSQKLKGEELRYINGKLNK</sequence>
<dbReference type="Gene3D" id="2.60.40.1730">
    <property type="entry name" value="tricorn interacting facor f3 domain"/>
    <property type="match status" value="1"/>
</dbReference>
<evidence type="ECO:0000259" key="13">
    <source>
        <dbReference type="Pfam" id="PF01433"/>
    </source>
</evidence>
<keyword evidence="8" id="KW-0479">Metal-binding</keyword>
<dbReference type="SUPFAM" id="SSF63737">
    <property type="entry name" value="Leukotriene A4 hydrolase N-terminal domain"/>
    <property type="match status" value="1"/>
</dbReference>
<dbReference type="RefSeq" id="WP_179243151.1">
    <property type="nucleotide sequence ID" value="NZ_CP058595.1"/>
</dbReference>
<reference evidence="15 16" key="1">
    <citation type="journal article" date="2006" name="Int. J. Syst. Evol. Microbiol.">
        <title>Costertonia aggregata gen. nov., sp. nov., a mesophilic marine bacterium of the family Flavobacteriaceae, isolated from a mature biofilm.</title>
        <authorList>
            <person name="Kwon K.K."/>
            <person name="Lee Y.K."/>
            <person name="Lee H.K."/>
        </authorList>
    </citation>
    <scope>NUCLEOTIDE SEQUENCE [LARGE SCALE GENOMIC DNA]</scope>
    <source>
        <strain evidence="15 16">KCCM 42265</strain>
    </source>
</reference>
<evidence type="ECO:0000256" key="7">
    <source>
        <dbReference type="ARBA" id="ARBA00022670"/>
    </source>
</evidence>
<accession>A0A7H9AU84</accession>
<protein>
    <recommendedName>
        <fullName evidence="5">Aminopeptidase N</fullName>
        <ecNumber evidence="4">3.4.11.2</ecNumber>
    </recommendedName>
</protein>
<comment type="catalytic activity">
    <reaction evidence="1">
        <text>Release of an N-terminal amino acid, Xaa-|-Yaa- from a peptide, amide or arylamide. Xaa is preferably Ala, but may be most amino acids including Pro (slow action). When a terminal hydrophobic residue is followed by a prolyl residue, the two may be released as an intact Xaa-Pro dipeptide.</text>
        <dbReference type="EC" id="3.4.11.2"/>
    </reaction>
</comment>
<evidence type="ECO:0000256" key="4">
    <source>
        <dbReference type="ARBA" id="ARBA00012564"/>
    </source>
</evidence>
<dbReference type="Gene3D" id="1.10.390.10">
    <property type="entry name" value="Neutral Protease Domain 2"/>
    <property type="match status" value="1"/>
</dbReference>
<dbReference type="SUPFAM" id="SSF55486">
    <property type="entry name" value="Metalloproteases ('zincins'), catalytic domain"/>
    <property type="match status" value="1"/>
</dbReference>
<evidence type="ECO:0000256" key="2">
    <source>
        <dbReference type="ARBA" id="ARBA00001947"/>
    </source>
</evidence>
<dbReference type="PANTHER" id="PTHR11533:SF174">
    <property type="entry name" value="PUROMYCIN-SENSITIVE AMINOPEPTIDASE-RELATED"/>
    <property type="match status" value="1"/>
</dbReference>
<dbReference type="GO" id="GO:0043171">
    <property type="term" value="P:peptide catabolic process"/>
    <property type="evidence" value="ECO:0007669"/>
    <property type="project" value="TreeGrafter"/>
</dbReference>
<dbReference type="InterPro" id="IPR045357">
    <property type="entry name" value="Aminopeptidase_N-like_N"/>
</dbReference>
<dbReference type="GO" id="GO:0070006">
    <property type="term" value="F:metalloaminopeptidase activity"/>
    <property type="evidence" value="ECO:0007669"/>
    <property type="project" value="TreeGrafter"/>
</dbReference>
<dbReference type="PANTHER" id="PTHR11533">
    <property type="entry name" value="PROTEASE M1 ZINC METALLOPROTEASE"/>
    <property type="match status" value="1"/>
</dbReference>
<dbReference type="GO" id="GO:0005615">
    <property type="term" value="C:extracellular space"/>
    <property type="evidence" value="ECO:0007669"/>
    <property type="project" value="TreeGrafter"/>
</dbReference>
<dbReference type="InterPro" id="IPR001930">
    <property type="entry name" value="Peptidase_M1"/>
</dbReference>
<dbReference type="AlphaFoldDB" id="A0A7H9AU84"/>
<feature type="domain" description="Peptidase M1 membrane alanine aminopeptidase" evidence="13">
    <location>
        <begin position="236"/>
        <end position="436"/>
    </location>
</feature>
<dbReference type="GO" id="GO:0005737">
    <property type="term" value="C:cytoplasm"/>
    <property type="evidence" value="ECO:0007669"/>
    <property type="project" value="TreeGrafter"/>
</dbReference>
<feature type="domain" description="Aminopeptidase N-like N-terminal" evidence="14">
    <location>
        <begin position="29"/>
        <end position="197"/>
    </location>
</feature>
<dbReference type="Pfam" id="PF17900">
    <property type="entry name" value="Peptidase_M1_N"/>
    <property type="match status" value="1"/>
</dbReference>
<evidence type="ECO:0000313" key="16">
    <source>
        <dbReference type="Proteomes" id="UP000509302"/>
    </source>
</evidence>
<keyword evidence="12" id="KW-0732">Signal</keyword>
<dbReference type="GO" id="GO:0042277">
    <property type="term" value="F:peptide binding"/>
    <property type="evidence" value="ECO:0007669"/>
    <property type="project" value="TreeGrafter"/>
</dbReference>
<evidence type="ECO:0000256" key="8">
    <source>
        <dbReference type="ARBA" id="ARBA00022723"/>
    </source>
</evidence>
<dbReference type="EC" id="3.4.11.2" evidence="4"/>
<dbReference type="GO" id="GO:0016285">
    <property type="term" value="F:alanyl aminopeptidase activity"/>
    <property type="evidence" value="ECO:0007669"/>
    <property type="project" value="UniProtKB-EC"/>
</dbReference>
<evidence type="ECO:0000256" key="11">
    <source>
        <dbReference type="ARBA" id="ARBA00023049"/>
    </source>
</evidence>
<proteinExistence type="inferred from homology"/>
<keyword evidence="7" id="KW-0645">Protease</keyword>
<dbReference type="InterPro" id="IPR042097">
    <property type="entry name" value="Aminopeptidase_N-like_N_sf"/>
</dbReference>
<dbReference type="GO" id="GO:0008270">
    <property type="term" value="F:zinc ion binding"/>
    <property type="evidence" value="ECO:0007669"/>
    <property type="project" value="InterPro"/>
</dbReference>
<dbReference type="InterPro" id="IPR050344">
    <property type="entry name" value="Peptidase_M1_aminopeptidases"/>
</dbReference>
<keyword evidence="9" id="KW-0378">Hydrolase</keyword>
<comment type="cofactor">
    <cofactor evidence="2">
        <name>Zn(2+)</name>
        <dbReference type="ChEBI" id="CHEBI:29105"/>
    </cofactor>
</comment>
<evidence type="ECO:0000256" key="1">
    <source>
        <dbReference type="ARBA" id="ARBA00000098"/>
    </source>
</evidence>
<keyword evidence="10" id="KW-0862">Zinc</keyword>
<dbReference type="KEGG" id="cagg:HYG79_16430"/>
<dbReference type="InterPro" id="IPR027268">
    <property type="entry name" value="Peptidase_M4/M1_CTD_sf"/>
</dbReference>
<feature type="signal peptide" evidence="12">
    <location>
        <begin position="1"/>
        <end position="19"/>
    </location>
</feature>
<evidence type="ECO:0000256" key="12">
    <source>
        <dbReference type="SAM" id="SignalP"/>
    </source>
</evidence>
<evidence type="ECO:0000259" key="14">
    <source>
        <dbReference type="Pfam" id="PF17900"/>
    </source>
</evidence>
<dbReference type="PRINTS" id="PR00756">
    <property type="entry name" value="ALADIPTASE"/>
</dbReference>
<evidence type="ECO:0000256" key="6">
    <source>
        <dbReference type="ARBA" id="ARBA00022438"/>
    </source>
</evidence>
<keyword evidence="6" id="KW-0031">Aminopeptidase</keyword>
<evidence type="ECO:0000256" key="9">
    <source>
        <dbReference type="ARBA" id="ARBA00022801"/>
    </source>
</evidence>
<organism evidence="15 16">
    <name type="scientific">Costertonia aggregata</name>
    <dbReference type="NCBI Taxonomy" id="343403"/>
    <lineage>
        <taxon>Bacteria</taxon>
        <taxon>Pseudomonadati</taxon>
        <taxon>Bacteroidota</taxon>
        <taxon>Flavobacteriia</taxon>
        <taxon>Flavobacteriales</taxon>
        <taxon>Flavobacteriaceae</taxon>
        <taxon>Costertonia</taxon>
    </lineage>
</organism>
<gene>
    <name evidence="15" type="ORF">HYG79_16430</name>
</gene>
<keyword evidence="11" id="KW-0482">Metalloprotease</keyword>
<name>A0A7H9AU84_9FLAO</name>
<evidence type="ECO:0000256" key="5">
    <source>
        <dbReference type="ARBA" id="ARBA00015611"/>
    </source>
</evidence>
<evidence type="ECO:0000256" key="10">
    <source>
        <dbReference type="ARBA" id="ARBA00022833"/>
    </source>
</evidence>
<dbReference type="GO" id="GO:0006508">
    <property type="term" value="P:proteolysis"/>
    <property type="evidence" value="ECO:0007669"/>
    <property type="project" value="UniProtKB-KW"/>
</dbReference>